<evidence type="ECO:0000256" key="5">
    <source>
        <dbReference type="ARBA" id="ARBA00022801"/>
    </source>
</evidence>
<comment type="function">
    <text evidence="1 7">RNaseP catalyzes the removal of the 5'-leader sequence from pre-tRNA to produce the mature 5'-terminus. It can also cleave other RNA substrates such as 4.5S RNA. The protein component plays an auxiliary but essential role in vivo by binding to the 5'-leader sequence and broadening the substrate specificity of the ribozyme.</text>
</comment>
<dbReference type="InterPro" id="IPR014721">
    <property type="entry name" value="Ribsml_uS5_D2-typ_fold_subgr"/>
</dbReference>
<comment type="caution">
    <text evidence="9">The sequence shown here is derived from an EMBL/GenBank/DDBJ whole genome shotgun (WGS) entry which is preliminary data.</text>
</comment>
<dbReference type="Proteomes" id="UP000295937">
    <property type="component" value="Unassembled WGS sequence"/>
</dbReference>
<dbReference type="InterPro" id="IPR020568">
    <property type="entry name" value="Ribosomal_Su5_D2-typ_SF"/>
</dbReference>
<evidence type="ECO:0000313" key="10">
    <source>
        <dbReference type="Proteomes" id="UP000295937"/>
    </source>
</evidence>
<dbReference type="EMBL" id="PDKR01000006">
    <property type="protein sequence ID" value="PPI88351.1"/>
    <property type="molecule type" value="Genomic_DNA"/>
</dbReference>
<evidence type="ECO:0000256" key="6">
    <source>
        <dbReference type="ARBA" id="ARBA00022884"/>
    </source>
</evidence>
<keyword evidence="5 7" id="KW-0378">Hydrolase</keyword>
<dbReference type="SUPFAM" id="SSF54211">
    <property type="entry name" value="Ribosomal protein S5 domain 2-like"/>
    <property type="match status" value="1"/>
</dbReference>
<organism evidence="9 10">
    <name type="scientific">Candidatus Pantoea edessiphila</name>
    <dbReference type="NCBI Taxonomy" id="2044610"/>
    <lineage>
        <taxon>Bacteria</taxon>
        <taxon>Pseudomonadati</taxon>
        <taxon>Pseudomonadota</taxon>
        <taxon>Gammaproteobacteria</taxon>
        <taxon>Enterobacterales</taxon>
        <taxon>Erwiniaceae</taxon>
        <taxon>Pantoea</taxon>
    </lineage>
</organism>
<evidence type="ECO:0000256" key="8">
    <source>
        <dbReference type="NCBIfam" id="TIGR00188"/>
    </source>
</evidence>
<accession>A0A2P5T188</accession>
<evidence type="ECO:0000256" key="4">
    <source>
        <dbReference type="ARBA" id="ARBA00022759"/>
    </source>
</evidence>
<keyword evidence="3 7" id="KW-0540">Nuclease</keyword>
<dbReference type="PROSITE" id="PS00648">
    <property type="entry name" value="RIBONUCLEASE_P"/>
    <property type="match status" value="1"/>
</dbReference>
<sequence>MSNLHFPKKLRLLTSNEFCFVFEKPQCAHSSKLIIFGRLNKFKYPRIGLTIAKKYVKLAHERNRIKRLIRESFRLKQYDLPIKDFVIVAKKGICTVDNHILFCILERLWTHHCQLS</sequence>
<dbReference type="InterPro" id="IPR020539">
    <property type="entry name" value="RNase_P_CS"/>
</dbReference>
<evidence type="ECO:0000256" key="2">
    <source>
        <dbReference type="ARBA" id="ARBA00022694"/>
    </source>
</evidence>
<dbReference type="GO" id="GO:0001682">
    <property type="term" value="P:tRNA 5'-leader removal"/>
    <property type="evidence" value="ECO:0007669"/>
    <property type="project" value="UniProtKB-UniRule"/>
</dbReference>
<dbReference type="PANTHER" id="PTHR33992">
    <property type="entry name" value="RIBONUCLEASE P PROTEIN COMPONENT"/>
    <property type="match status" value="1"/>
</dbReference>
<dbReference type="Pfam" id="PF00825">
    <property type="entry name" value="Ribonuclease_P"/>
    <property type="match status" value="1"/>
</dbReference>
<evidence type="ECO:0000256" key="3">
    <source>
        <dbReference type="ARBA" id="ARBA00022722"/>
    </source>
</evidence>
<dbReference type="GO" id="GO:0042781">
    <property type="term" value="F:3'-tRNA processing endoribonuclease activity"/>
    <property type="evidence" value="ECO:0007669"/>
    <property type="project" value="TreeGrafter"/>
</dbReference>
<comment type="subunit">
    <text evidence="7">Consists of a catalytic RNA component (M1 or rnpB) and a protein subunit.</text>
</comment>
<keyword evidence="4 7" id="KW-0255">Endonuclease</keyword>
<dbReference type="NCBIfam" id="TIGR00188">
    <property type="entry name" value="rnpA"/>
    <property type="match status" value="1"/>
</dbReference>
<evidence type="ECO:0000256" key="7">
    <source>
        <dbReference type="HAMAP-Rule" id="MF_00227"/>
    </source>
</evidence>
<comment type="catalytic activity">
    <reaction evidence="7">
        <text>Endonucleolytic cleavage of RNA, removing 5'-extranucleotides from tRNA precursor.</text>
        <dbReference type="EC" id="3.1.26.5"/>
    </reaction>
</comment>
<dbReference type="RefSeq" id="WP_136132751.1">
    <property type="nucleotide sequence ID" value="NZ_PDKR01000006.1"/>
</dbReference>
<keyword evidence="6 7" id="KW-0694">RNA-binding</keyword>
<dbReference type="GO" id="GO:0004526">
    <property type="term" value="F:ribonuclease P activity"/>
    <property type="evidence" value="ECO:0007669"/>
    <property type="project" value="UniProtKB-UniRule"/>
</dbReference>
<dbReference type="EC" id="3.1.26.5" evidence="7 8"/>
<name>A0A2P5T188_9GAMM</name>
<dbReference type="GO" id="GO:0000049">
    <property type="term" value="F:tRNA binding"/>
    <property type="evidence" value="ECO:0007669"/>
    <property type="project" value="UniProtKB-UniRule"/>
</dbReference>
<dbReference type="OrthoDB" id="9796422at2"/>
<evidence type="ECO:0000313" key="9">
    <source>
        <dbReference type="EMBL" id="PPI88351.1"/>
    </source>
</evidence>
<dbReference type="HAMAP" id="MF_00227">
    <property type="entry name" value="RNase_P"/>
    <property type="match status" value="1"/>
</dbReference>
<dbReference type="Gene3D" id="3.30.230.10">
    <property type="match status" value="1"/>
</dbReference>
<keyword evidence="2 7" id="KW-0819">tRNA processing</keyword>
<evidence type="ECO:0000256" key="1">
    <source>
        <dbReference type="ARBA" id="ARBA00002663"/>
    </source>
</evidence>
<reference evidence="9 10" key="1">
    <citation type="journal article" date="2018" name="Genome Biol. Evol.">
        <title>Cladogenesis and Genomic Streamlining in Extracellular Endosymbionts of Tropical Stink Bugs.</title>
        <authorList>
            <person name="Otero-Bravo A."/>
            <person name="Goffredi S."/>
            <person name="Sabree Z.L."/>
        </authorList>
    </citation>
    <scope>NUCLEOTIDE SEQUENCE [LARGE SCALE GENOMIC DNA]</scope>
    <source>
        <strain evidence="9 10">SoEO</strain>
    </source>
</reference>
<dbReference type="InterPro" id="IPR000100">
    <property type="entry name" value="RNase_P"/>
</dbReference>
<protein>
    <recommendedName>
        <fullName evidence="7 8">Ribonuclease P protein component</fullName>
        <shortName evidence="7">RNase P protein</shortName>
        <shortName evidence="7">RNaseP protein</shortName>
        <ecNumber evidence="7 8">3.1.26.5</ecNumber>
    </recommendedName>
    <alternativeName>
        <fullName evidence="7">Protein C5</fullName>
    </alternativeName>
</protein>
<dbReference type="AlphaFoldDB" id="A0A2P5T188"/>
<dbReference type="PANTHER" id="PTHR33992:SF1">
    <property type="entry name" value="RIBONUCLEASE P PROTEIN COMPONENT"/>
    <property type="match status" value="1"/>
</dbReference>
<gene>
    <name evidence="7" type="primary">rnpA</name>
    <name evidence="9" type="ORF">CRV09_03375</name>
</gene>
<dbReference type="GO" id="GO:0030677">
    <property type="term" value="C:ribonuclease P complex"/>
    <property type="evidence" value="ECO:0007669"/>
    <property type="project" value="TreeGrafter"/>
</dbReference>
<comment type="similarity">
    <text evidence="7">Belongs to the RnpA family.</text>
</comment>
<proteinExistence type="inferred from homology"/>